<evidence type="ECO:0000313" key="2">
    <source>
        <dbReference type="EMBL" id="CUE67628.1"/>
    </source>
</evidence>
<dbReference type="AlphaFoldDB" id="A0A0S4IKP2"/>
<gene>
    <name evidence="2" type="ORF">BSAL_51450</name>
</gene>
<name>A0A0S4IKP2_BODSA</name>
<proteinExistence type="predicted"/>
<keyword evidence="1" id="KW-1133">Transmembrane helix</keyword>
<organism evidence="2 3">
    <name type="scientific">Bodo saltans</name>
    <name type="common">Flagellated protozoan</name>
    <dbReference type="NCBI Taxonomy" id="75058"/>
    <lineage>
        <taxon>Eukaryota</taxon>
        <taxon>Discoba</taxon>
        <taxon>Euglenozoa</taxon>
        <taxon>Kinetoplastea</taxon>
        <taxon>Metakinetoplastina</taxon>
        <taxon>Eubodonida</taxon>
        <taxon>Bodonidae</taxon>
        <taxon>Bodo</taxon>
    </lineage>
</organism>
<dbReference type="VEuPathDB" id="TriTrypDB:BSAL_51450"/>
<reference evidence="3" key="1">
    <citation type="submission" date="2015-09" db="EMBL/GenBank/DDBJ databases">
        <authorList>
            <consortium name="Pathogen Informatics"/>
        </authorList>
    </citation>
    <scope>NUCLEOTIDE SEQUENCE [LARGE SCALE GENOMIC DNA]</scope>
    <source>
        <strain evidence="3">Lake Konstanz</strain>
    </source>
</reference>
<evidence type="ECO:0000313" key="3">
    <source>
        <dbReference type="Proteomes" id="UP000051952"/>
    </source>
</evidence>
<sequence>MTASSPVTASPTASLLLPPLNSITPIFATGSFIVGIAINAAITGGVNYFIDQHKLNAMYESPATRENALVLVNHDTAGEIIVFTLIVSLASFFLGSPSVVKSIVGGKSQAISAEVLSVSPLYQVAGQRGKRSALRFVLCSLLFPGVVVALTLAAMCYRHLPEGSTSFACYASSVSDALHFMIAWKSVIAAIVYIFNYVACHNDSQPELTGKKDKVE</sequence>
<keyword evidence="3" id="KW-1185">Reference proteome</keyword>
<accession>A0A0S4IKP2</accession>
<dbReference type="EMBL" id="CYKH01000062">
    <property type="protein sequence ID" value="CUE67628.1"/>
    <property type="molecule type" value="Genomic_DNA"/>
</dbReference>
<dbReference type="OMA" id="AHNPTQS"/>
<feature type="transmembrane region" description="Helical" evidence="1">
    <location>
        <begin position="136"/>
        <end position="160"/>
    </location>
</feature>
<evidence type="ECO:0000256" key="1">
    <source>
        <dbReference type="SAM" id="Phobius"/>
    </source>
</evidence>
<feature type="transmembrane region" description="Helical" evidence="1">
    <location>
        <begin position="32"/>
        <end position="50"/>
    </location>
</feature>
<keyword evidence="1" id="KW-0812">Transmembrane</keyword>
<protein>
    <submittedName>
        <fullName evidence="2">Membrane-associated protein, putative</fullName>
    </submittedName>
</protein>
<feature type="transmembrane region" description="Helical" evidence="1">
    <location>
        <begin position="180"/>
        <end position="199"/>
    </location>
</feature>
<dbReference type="Proteomes" id="UP000051952">
    <property type="component" value="Unassembled WGS sequence"/>
</dbReference>
<keyword evidence="1" id="KW-0472">Membrane</keyword>